<protein>
    <submittedName>
        <fullName evidence="2">Uncharacterized protein</fullName>
    </submittedName>
</protein>
<accession>A0AAV7L7U2</accession>
<evidence type="ECO:0000313" key="3">
    <source>
        <dbReference type="Proteomes" id="UP001066276"/>
    </source>
</evidence>
<keyword evidence="3" id="KW-1185">Reference proteome</keyword>
<evidence type="ECO:0000256" key="1">
    <source>
        <dbReference type="SAM" id="MobiDB-lite"/>
    </source>
</evidence>
<feature type="compositionally biased region" description="Basic and acidic residues" evidence="1">
    <location>
        <begin position="100"/>
        <end position="123"/>
    </location>
</feature>
<feature type="region of interest" description="Disordered" evidence="1">
    <location>
        <begin position="1"/>
        <end position="123"/>
    </location>
</feature>
<gene>
    <name evidence="2" type="ORF">NDU88_000322</name>
</gene>
<dbReference type="AlphaFoldDB" id="A0AAV7L7U2"/>
<reference evidence="2" key="1">
    <citation type="journal article" date="2022" name="bioRxiv">
        <title>Sequencing and chromosome-scale assembly of the giantPleurodeles waltlgenome.</title>
        <authorList>
            <person name="Brown T."/>
            <person name="Elewa A."/>
            <person name="Iarovenko S."/>
            <person name="Subramanian E."/>
            <person name="Araus A.J."/>
            <person name="Petzold A."/>
            <person name="Susuki M."/>
            <person name="Suzuki K.-i.T."/>
            <person name="Hayashi T."/>
            <person name="Toyoda A."/>
            <person name="Oliveira C."/>
            <person name="Osipova E."/>
            <person name="Leigh N.D."/>
            <person name="Simon A."/>
            <person name="Yun M.H."/>
        </authorList>
    </citation>
    <scope>NUCLEOTIDE SEQUENCE</scope>
    <source>
        <strain evidence="2">20211129_DDA</strain>
        <tissue evidence="2">Liver</tissue>
    </source>
</reference>
<dbReference type="EMBL" id="JANPWB010000015">
    <property type="protein sequence ID" value="KAJ1087128.1"/>
    <property type="molecule type" value="Genomic_DNA"/>
</dbReference>
<feature type="compositionally biased region" description="Basic and acidic residues" evidence="1">
    <location>
        <begin position="48"/>
        <end position="64"/>
    </location>
</feature>
<feature type="compositionally biased region" description="Basic and acidic residues" evidence="1">
    <location>
        <begin position="1"/>
        <end position="17"/>
    </location>
</feature>
<organism evidence="2 3">
    <name type="scientific">Pleurodeles waltl</name>
    <name type="common">Iberian ribbed newt</name>
    <dbReference type="NCBI Taxonomy" id="8319"/>
    <lineage>
        <taxon>Eukaryota</taxon>
        <taxon>Metazoa</taxon>
        <taxon>Chordata</taxon>
        <taxon>Craniata</taxon>
        <taxon>Vertebrata</taxon>
        <taxon>Euteleostomi</taxon>
        <taxon>Amphibia</taxon>
        <taxon>Batrachia</taxon>
        <taxon>Caudata</taxon>
        <taxon>Salamandroidea</taxon>
        <taxon>Salamandridae</taxon>
        <taxon>Pleurodelinae</taxon>
        <taxon>Pleurodeles</taxon>
    </lineage>
</organism>
<evidence type="ECO:0000313" key="2">
    <source>
        <dbReference type="EMBL" id="KAJ1087128.1"/>
    </source>
</evidence>
<name>A0AAV7L7U2_PLEWA</name>
<comment type="caution">
    <text evidence="2">The sequence shown here is derived from an EMBL/GenBank/DDBJ whole genome shotgun (WGS) entry which is preliminary data.</text>
</comment>
<dbReference type="Proteomes" id="UP001066276">
    <property type="component" value="Chromosome 11"/>
</dbReference>
<sequence length="123" mass="13711">MEEERTTGCDGSDRSDPHAIAPSAVSAGGDPEATQRAALPIDSTWCPQEERAIKEEVRESKEEIVWSGNLQEAAAERTRRNEKTKEERSLRSPGVPGERTQLDPRALRVPTRDEDRRPRGAYA</sequence>
<proteinExistence type="predicted"/>
<feature type="compositionally biased region" description="Basic and acidic residues" evidence="1">
    <location>
        <begin position="74"/>
        <end position="90"/>
    </location>
</feature>